<keyword evidence="4" id="KW-1185">Reference proteome</keyword>
<feature type="chain" id="PRO_5044606669" evidence="1">
    <location>
        <begin position="21"/>
        <end position="125"/>
    </location>
</feature>
<reference evidence="3 4" key="2">
    <citation type="submission" date="2019-03" db="EMBL/GenBank/DDBJ databases">
        <title>Draft Genome Sequences of Six Type Strains of the Genus Massilia.</title>
        <authorList>
            <person name="Miess H."/>
            <person name="Frediansyhah A."/>
            <person name="Gross H."/>
        </authorList>
    </citation>
    <scope>NUCLEOTIDE SEQUENCE [LARGE SCALE GENOMIC DNA]</scope>
    <source>
        <strain evidence="3 4">DSM 17505</strain>
    </source>
</reference>
<feature type="signal peptide" evidence="1">
    <location>
        <begin position="1"/>
        <end position="20"/>
    </location>
</feature>
<reference evidence="2" key="3">
    <citation type="submission" date="2022-12" db="EMBL/GenBank/DDBJ databases">
        <authorList>
            <person name="Sun Q."/>
            <person name="Kim S."/>
        </authorList>
    </citation>
    <scope>NUCLEOTIDE SEQUENCE</scope>
    <source>
        <strain evidence="2">KCTC 12344</strain>
    </source>
</reference>
<organism evidence="2 5">
    <name type="scientific">Pseudoduganella plicata</name>
    <dbReference type="NCBI Taxonomy" id="321984"/>
    <lineage>
        <taxon>Bacteria</taxon>
        <taxon>Pseudomonadati</taxon>
        <taxon>Pseudomonadota</taxon>
        <taxon>Betaproteobacteria</taxon>
        <taxon>Burkholderiales</taxon>
        <taxon>Oxalobacteraceae</taxon>
        <taxon>Telluria group</taxon>
        <taxon>Pseudoduganella</taxon>
    </lineage>
</organism>
<protein>
    <submittedName>
        <fullName evidence="2">Uncharacterized protein</fullName>
    </submittedName>
</protein>
<evidence type="ECO:0000256" key="1">
    <source>
        <dbReference type="SAM" id="SignalP"/>
    </source>
</evidence>
<dbReference type="RefSeq" id="WP_134384535.1">
    <property type="nucleotide sequence ID" value="NZ_BMWW01000001.1"/>
</dbReference>
<dbReference type="EMBL" id="CP038026">
    <property type="protein sequence ID" value="QBQ36251.1"/>
    <property type="molecule type" value="Genomic_DNA"/>
</dbReference>
<dbReference type="EMBL" id="BMWW01000001">
    <property type="protein sequence ID" value="GGY76576.1"/>
    <property type="molecule type" value="Genomic_DNA"/>
</dbReference>
<evidence type="ECO:0000313" key="2">
    <source>
        <dbReference type="EMBL" id="GGY76576.1"/>
    </source>
</evidence>
<sequence>MSLRLVTIAALLLAAVGARAEVSVPLTFDSAANLSIVKPGPVQAQRDATKKCDLFGPARPCEFVTLVLPDGPVASGGKPAAIKSYLMPLPGRFKADDILGADFFQAYAVYVDLAHRTVALRAAGK</sequence>
<reference evidence="2" key="1">
    <citation type="journal article" date="2014" name="Int. J. Syst. Evol. Microbiol.">
        <title>Complete genome sequence of Corynebacterium casei LMG S-19264T (=DSM 44701T), isolated from a smear-ripened cheese.</title>
        <authorList>
            <consortium name="US DOE Joint Genome Institute (JGI-PGF)"/>
            <person name="Walter F."/>
            <person name="Albersmeier A."/>
            <person name="Kalinowski J."/>
            <person name="Ruckert C."/>
        </authorList>
    </citation>
    <scope>NUCLEOTIDE SEQUENCE</scope>
    <source>
        <strain evidence="2">KCTC 12344</strain>
    </source>
</reference>
<gene>
    <name evidence="3" type="ORF">E1742_08865</name>
    <name evidence="2" type="ORF">GCM10007388_06650</name>
</gene>
<dbReference type="AlphaFoldDB" id="A0A4P7BC87"/>
<dbReference type="Proteomes" id="UP000294359">
    <property type="component" value="Chromosome"/>
</dbReference>
<name>A0A4P7BC87_9BURK</name>
<proteinExistence type="predicted"/>
<dbReference type="Proteomes" id="UP000619512">
    <property type="component" value="Unassembled WGS sequence"/>
</dbReference>
<dbReference type="OrthoDB" id="8772683at2"/>
<keyword evidence="1" id="KW-0732">Signal</keyword>
<evidence type="ECO:0000313" key="4">
    <source>
        <dbReference type="Proteomes" id="UP000294359"/>
    </source>
</evidence>
<accession>A0A4P7BC87</accession>
<evidence type="ECO:0000313" key="5">
    <source>
        <dbReference type="Proteomes" id="UP000619512"/>
    </source>
</evidence>
<evidence type="ECO:0000313" key="3">
    <source>
        <dbReference type="EMBL" id="QBQ36251.1"/>
    </source>
</evidence>